<evidence type="ECO:0000259" key="3">
    <source>
        <dbReference type="PROSITE" id="PS50018"/>
    </source>
</evidence>
<dbReference type="InterPro" id="IPR008936">
    <property type="entry name" value="Rho_GTPase_activation_prot"/>
</dbReference>
<dbReference type="EMBL" id="SRRH01000450">
    <property type="protein sequence ID" value="KAG6288750.1"/>
    <property type="molecule type" value="Genomic_DNA"/>
</dbReference>
<dbReference type="PROSITE" id="PS50018">
    <property type="entry name" value="RAS_GTPASE_ACTIV_2"/>
    <property type="match status" value="1"/>
</dbReference>
<dbReference type="Pfam" id="PF13716">
    <property type="entry name" value="CRAL_TRIO_2"/>
    <property type="match status" value="1"/>
</dbReference>
<dbReference type="PROSITE" id="PS00509">
    <property type="entry name" value="RAS_GTPASE_ACTIV_1"/>
    <property type="match status" value="1"/>
</dbReference>
<evidence type="ECO:0000313" key="5">
    <source>
        <dbReference type="Proteomes" id="UP000707071"/>
    </source>
</evidence>
<dbReference type="PANTHER" id="PTHR10194">
    <property type="entry name" value="RAS GTPASE-ACTIVATING PROTEINS"/>
    <property type="match status" value="1"/>
</dbReference>
<organism evidence="4 5">
    <name type="scientific">Claviceps aff. purpurea</name>
    <dbReference type="NCBI Taxonomy" id="1967640"/>
    <lineage>
        <taxon>Eukaryota</taxon>
        <taxon>Fungi</taxon>
        <taxon>Dikarya</taxon>
        <taxon>Ascomycota</taxon>
        <taxon>Pezizomycotina</taxon>
        <taxon>Sordariomycetes</taxon>
        <taxon>Hypocreomycetidae</taxon>
        <taxon>Hypocreales</taxon>
        <taxon>Clavicipitaceae</taxon>
        <taxon>Claviceps</taxon>
    </lineage>
</organism>
<reference evidence="4 5" key="1">
    <citation type="journal article" date="2020" name="bioRxiv">
        <title>Whole genome comparisons of ergot fungi reveals the divergence and evolution of species within the genus Claviceps are the result of varying mechanisms driving genome evolution and host range expansion.</title>
        <authorList>
            <person name="Wyka S.A."/>
            <person name="Mondo S.J."/>
            <person name="Liu M."/>
            <person name="Dettman J."/>
            <person name="Nalam V."/>
            <person name="Broders K.D."/>
        </authorList>
    </citation>
    <scope>NUCLEOTIDE SEQUENCE [LARGE SCALE GENOMIC DNA]</scope>
    <source>
        <strain evidence="4 5">Clav52</strain>
    </source>
</reference>
<keyword evidence="2" id="KW-0597">Phosphoprotein</keyword>
<dbReference type="Pfam" id="PF21877">
    <property type="entry name" value="PH_NF1"/>
    <property type="match status" value="1"/>
</dbReference>
<name>A0A9P7QC41_9HYPO</name>
<keyword evidence="5" id="KW-1185">Reference proteome</keyword>
<keyword evidence="1" id="KW-0343">GTPase activation</keyword>
<dbReference type="GO" id="GO:0007165">
    <property type="term" value="P:signal transduction"/>
    <property type="evidence" value="ECO:0007669"/>
    <property type="project" value="UniProtKB-ARBA"/>
</dbReference>
<dbReference type="InterPro" id="IPR001936">
    <property type="entry name" value="RasGAP_dom"/>
</dbReference>
<dbReference type="SMART" id="SM00323">
    <property type="entry name" value="RasGAP"/>
    <property type="match status" value="1"/>
</dbReference>
<evidence type="ECO:0000256" key="2">
    <source>
        <dbReference type="ARBA" id="ARBA00022553"/>
    </source>
</evidence>
<proteinExistence type="predicted"/>
<gene>
    <name evidence="4" type="ORF">E4U09_005381</name>
</gene>
<dbReference type="GO" id="GO:0005096">
    <property type="term" value="F:GTPase activator activity"/>
    <property type="evidence" value="ECO:0007669"/>
    <property type="project" value="UniProtKB-KW"/>
</dbReference>
<dbReference type="Proteomes" id="UP000707071">
    <property type="component" value="Unassembled WGS sequence"/>
</dbReference>
<evidence type="ECO:0000313" key="4">
    <source>
        <dbReference type="EMBL" id="KAG6288750.1"/>
    </source>
</evidence>
<dbReference type="Gene3D" id="2.30.29.30">
    <property type="entry name" value="Pleckstrin-homology domain (PH domain)/Phosphotyrosine-binding domain (PTB)"/>
    <property type="match status" value="1"/>
</dbReference>
<dbReference type="Gene3D" id="1.10.506.10">
    <property type="entry name" value="GTPase Activation - p120gap, domain 1"/>
    <property type="match status" value="2"/>
</dbReference>
<dbReference type="SUPFAM" id="SSF48350">
    <property type="entry name" value="GTPase activation domain, GAP"/>
    <property type="match status" value="1"/>
</dbReference>
<protein>
    <recommendedName>
        <fullName evidence="3">Ras-GAP domain-containing protein</fullName>
    </recommendedName>
</protein>
<accession>A0A9P7QC41</accession>
<dbReference type="Gene3D" id="3.40.525.10">
    <property type="entry name" value="CRAL-TRIO lipid binding domain"/>
    <property type="match status" value="1"/>
</dbReference>
<dbReference type="InterPro" id="IPR039360">
    <property type="entry name" value="Ras_GTPase"/>
</dbReference>
<dbReference type="Pfam" id="PF00616">
    <property type="entry name" value="RasGAP"/>
    <property type="match status" value="2"/>
</dbReference>
<evidence type="ECO:0000256" key="1">
    <source>
        <dbReference type="ARBA" id="ARBA00022468"/>
    </source>
</evidence>
<sequence length="2374" mass="266186">MYANPTLPIGCLVERIASRLPNQAGSTNQVFDEDGVLQITRDTLVDLSKKSVHLVLRSLFGLLEDLVRPFARVAVHPPHILEAELYILSLVAASCKASRQYDVREHKGSQVLSGPLDPLLVKRMLQTLSQLLEPITDDYILPAQTLLGQLPDYDVCIQRCDCTSNTNHTKGFSETHCVGKYLVELDAYIKTTVEFISASNWCAAFEHVKNTIHSIRTTSFPGDESEHERRPEGEATALTTFRLLSFFWIDRSKLGLIIHEICSSYLHFRKPYQSTIAVVLPLLVTRWIDRCPHEFVQLHSDYDKLDGGVDTLFDMTHTGVDNGRRKAVLYPMQITLLLLIPGVFEVASNLREAKSNNLIKKVSFLTGVRKALRNGNERAAYCLVALLRAARHFEAESDSALVSYAMDIHDEIRDSVFCLSHAGNPILNLDQDMITAAFVSLAHLDPNSGVETLTNCCVSPNAPNTYKIAVIQAFGVYEVFEFQHRPFAVGRAKLFADESLASEMLDQPELISNTRKRLWDQICVDLIQALSNIPADASAAAQKASLKLESTLLVSLCSPVVSVCQAATACVGLIVGDCARAGVYSDTANFLSSIHRNNLVYQELSSSTLESTGPVAFQKRLWNLLRQMRIPTRGILDAWKLVFERWLHLLKDVSIATAESFDDALLCQWRNLLGFLVSSGGICTHGYATRIDDAFEELQWIDKVFAEQHEEPLLTRFLRLSVQHLGCQNSEVREAMREVLSTEVSSMLHPALFHALESELEVLLAGAHTSVDQNQERELTFADQAASLLKTMVEKLESPIDFGSVSSVHLAALTLSFAKFVDGAPDSITALRLRIKISHLCEAVLQRKDHLNLRDDVSIRNQLLEHISDWISRPFAPEQDRHSNTGSRLEEFYRVQKDLDKACLTALADVTLRLPLQPIDNQTGAGTSELKSQMFHLYFNRFLSLLKYETQESNDRGLSYNGTSRDETISNADLVIKILSNLLSANIDVGLKHSLNIGYHENAEIRAAFVRVLCNTLTKGTEFNSLTDSAVNEKYTQLLHRGLIFNLFEALIRHEIEQTENESQILRRTCVATKLLSTYAKWKGAYYLKTTLQKVLERLMLTSKDLDLELDPARVGDPKELQKNAAQLQIVAKVFMEDICASVANVPSSFRRICNIISEAVLPRFPNAKYTAVGAFVFLRFFCPAIVAPETDYLVSASPTKEMRRGLLLIAKIIQNLANNVLFGTKEPYMFPLNPFLVQNIHVVTGFLREISVPLQQDVETPTKPDTIDFGSCISLHRFFYEHWDHLRQTLVSLEKKEHRVSGELARSTPPSLEPLRRLITNLGPPPLAISWNRPQISFNSPPLYSRFQNFMIRNASRSGESFLTSRAVYDGGESKDGLSIVCVILRNIENEPIDYEMLLYCYLKIASRLWHQPFGLLIDATCYNGRIEPADDFFSKLEVLTPSELARNLSRIYIYNMNSAFNVFHPKNVEYHLFGSLSDLQIPFYLNQLHLPQETISVVTETRFMFESITRLSKSKGEVDVVIKIGNQFVQITTVKKQEVLSGFRISSIINDIFRLSDVDEATTIAALQADNDSSFGLRADSGRTIMFFSSPHRADILQTIRGAKAKLGKDNRFPRPAERLVRPQDVPGTMLNLALTNLSSPYHALRLASYNLLGALCRSFDFRFTHKGPADLAIPLDPTRFIVSISRDLALAEPQITSDFLAEFFVSWESIPEEQKPLSLEYVAPWLSGLRSTVLVVDIDGEKGREKVASFLRKLIEVAVLDPSLTFVLEQYIWPSISQDEPLLDIFVDELIKIALGYSTQPDTLEVLSSVMTGLGTITLRARIICRLRKALNRSSLRPTRQLPDNMVWEEVQVLLRFCLALSFDNRVQSQMFLPEVFHLITMLANWKGGEVGSLVYKLLINSVHAICASFSLDDLRALRLRSIMEIFANSRGEIFAPPLSFASEGASASTNQESNLALITTEKLMDILYEVCSIAAPSVDVANAWRARWMSLVASTAFQNNPAIQPRAFTVLGYLAKEEVDDDLLYQVLVALRNSVRQCGEDGNSEMLLSIIISLTNLMPKLPSASRYGFQLFWLAISLLRLVPASLFDFTAQFLDAVLKHIGSIGNVKGDRMVVLLLQSRTQLEEAVLPLDNAYGIHFEHDTFHFAVCACLVRGLTDTATRSSIKQALLTLGMIFRSAMPLSKGPEHTVCQSPYLALLLAFGMTEDDLIDSVWWYDLKPRGFPNYSGLRSVQGIEKTPDKDLFLLSVIELIGFHYLDDAGQARSLHWLIVLAQARSSVFTSLCGALPSIIDDVLLHSQDTRALEAAHTLLRTISSEQRYCEDLGSLRTFLDLLDEIGFGGLWREFGHLFSEAVTTDCFELTQKLIEACSS</sequence>
<dbReference type="InterPro" id="IPR054071">
    <property type="entry name" value="PH_NF1"/>
</dbReference>
<dbReference type="PANTHER" id="PTHR10194:SF142">
    <property type="entry name" value="NEUROFIBROMIN"/>
    <property type="match status" value="1"/>
</dbReference>
<dbReference type="InterPro" id="IPR011993">
    <property type="entry name" value="PH-like_dom_sf"/>
</dbReference>
<dbReference type="InterPro" id="IPR023152">
    <property type="entry name" value="RasGAP_CS"/>
</dbReference>
<comment type="caution">
    <text evidence="4">The sequence shown here is derived from an EMBL/GenBank/DDBJ whole genome shotgun (WGS) entry which is preliminary data.</text>
</comment>
<feature type="domain" description="Ras-GAP" evidence="3">
    <location>
        <begin position="1026"/>
        <end position="1219"/>
    </location>
</feature>
<dbReference type="InterPro" id="IPR001251">
    <property type="entry name" value="CRAL-TRIO_dom"/>
</dbReference>
<dbReference type="InterPro" id="IPR036865">
    <property type="entry name" value="CRAL-TRIO_dom_sf"/>
</dbReference>